<dbReference type="Proteomes" id="UP001239111">
    <property type="component" value="Chromosome 1"/>
</dbReference>
<comment type="caution">
    <text evidence="1">The sequence shown here is derived from an EMBL/GenBank/DDBJ whole genome shotgun (WGS) entry which is preliminary data.</text>
</comment>
<proteinExistence type="predicted"/>
<reference evidence="1" key="1">
    <citation type="submission" date="2023-04" db="EMBL/GenBank/DDBJ databases">
        <title>A chromosome-level genome assembly of the parasitoid wasp Eretmocerus hayati.</title>
        <authorList>
            <person name="Zhong Y."/>
            <person name="Liu S."/>
            <person name="Liu Y."/>
        </authorList>
    </citation>
    <scope>NUCLEOTIDE SEQUENCE</scope>
    <source>
        <strain evidence="1">ZJU_SS_LIU_2023</strain>
    </source>
</reference>
<organism evidence="1 2">
    <name type="scientific">Eretmocerus hayati</name>
    <dbReference type="NCBI Taxonomy" id="131215"/>
    <lineage>
        <taxon>Eukaryota</taxon>
        <taxon>Metazoa</taxon>
        <taxon>Ecdysozoa</taxon>
        <taxon>Arthropoda</taxon>
        <taxon>Hexapoda</taxon>
        <taxon>Insecta</taxon>
        <taxon>Pterygota</taxon>
        <taxon>Neoptera</taxon>
        <taxon>Endopterygota</taxon>
        <taxon>Hymenoptera</taxon>
        <taxon>Apocrita</taxon>
        <taxon>Proctotrupomorpha</taxon>
        <taxon>Chalcidoidea</taxon>
        <taxon>Aphelinidae</taxon>
        <taxon>Aphelininae</taxon>
        <taxon>Eretmocerus</taxon>
    </lineage>
</organism>
<evidence type="ECO:0000313" key="2">
    <source>
        <dbReference type="Proteomes" id="UP001239111"/>
    </source>
</evidence>
<name>A0ACC2PMI5_9HYME</name>
<protein>
    <submittedName>
        <fullName evidence="1">Uncharacterized protein</fullName>
    </submittedName>
</protein>
<dbReference type="EMBL" id="CM056741">
    <property type="protein sequence ID" value="KAJ8684805.1"/>
    <property type="molecule type" value="Genomic_DNA"/>
</dbReference>
<sequence>MEWDPLSHKDVEIQDLEQETELLKLNNEIDEHLRHEIEYENHTLFLFELKKSNNFRKKFGINKIEDNGYYGYEEWQNCLTKSREKSVDSSSLRFHPYKIGTKYITNEKTHSGNISGRKKERNETDECNDIKKIFKKLRI</sequence>
<evidence type="ECO:0000313" key="1">
    <source>
        <dbReference type="EMBL" id="KAJ8684805.1"/>
    </source>
</evidence>
<keyword evidence="2" id="KW-1185">Reference proteome</keyword>
<accession>A0ACC2PMI5</accession>
<gene>
    <name evidence="1" type="ORF">QAD02_020598</name>
</gene>